<dbReference type="PANTHER" id="PTHR47424:SF12">
    <property type="entry name" value="TRANSCRIPTION FACTOR ASQA"/>
    <property type="match status" value="1"/>
</dbReference>
<evidence type="ECO:0000313" key="10">
    <source>
        <dbReference type="Proteomes" id="UP000053732"/>
    </source>
</evidence>
<reference evidence="9 10" key="1">
    <citation type="journal article" date="2014" name="Nat. Commun.">
        <title>Multiple recent horizontal transfers of a large genomic region in cheese making fungi.</title>
        <authorList>
            <person name="Cheeseman K."/>
            <person name="Ropars J."/>
            <person name="Renault P."/>
            <person name="Dupont J."/>
            <person name="Gouzy J."/>
            <person name="Branca A."/>
            <person name="Abraham A.L."/>
            <person name="Ceppi M."/>
            <person name="Conseiller E."/>
            <person name="Debuchy R."/>
            <person name="Malagnac F."/>
            <person name="Goarin A."/>
            <person name="Silar P."/>
            <person name="Lacoste S."/>
            <person name="Sallet E."/>
            <person name="Bensimon A."/>
            <person name="Giraud T."/>
            <person name="Brygoo Y."/>
        </authorList>
    </citation>
    <scope>NUCLEOTIDE SEQUENCE [LARGE SCALE GENOMIC DNA]</scope>
    <source>
        <strain evidence="10">FM 013</strain>
    </source>
</reference>
<evidence type="ECO:0000256" key="1">
    <source>
        <dbReference type="ARBA" id="ARBA00022723"/>
    </source>
</evidence>
<dbReference type="Pfam" id="PF00172">
    <property type="entry name" value="Zn_clus"/>
    <property type="match status" value="1"/>
</dbReference>
<gene>
    <name evidence="9" type="ORF">PCAMFM013_S007g000426</name>
</gene>
<name>A0A0G4P812_PENC3</name>
<dbReference type="PANTHER" id="PTHR47424">
    <property type="entry name" value="REGULATORY PROTEIN GAL4"/>
    <property type="match status" value="1"/>
</dbReference>
<dbReference type="GO" id="GO:0000435">
    <property type="term" value="P:positive regulation of transcription from RNA polymerase II promoter by galactose"/>
    <property type="evidence" value="ECO:0007669"/>
    <property type="project" value="TreeGrafter"/>
</dbReference>
<dbReference type="InterPro" id="IPR007219">
    <property type="entry name" value="XnlR_reg_dom"/>
</dbReference>
<dbReference type="SUPFAM" id="SSF57701">
    <property type="entry name" value="Zn2/Cys6 DNA-binding domain"/>
    <property type="match status" value="1"/>
</dbReference>
<keyword evidence="5" id="KW-0539">Nucleus</keyword>
<protein>
    <submittedName>
        <fullName evidence="9">Fungal transcriptional regulatory protein, N-terminal</fullName>
    </submittedName>
</protein>
<dbReference type="CDD" id="cd00067">
    <property type="entry name" value="GAL4"/>
    <property type="match status" value="1"/>
</dbReference>
<accession>A0A0G4P812</accession>
<dbReference type="Gene3D" id="4.10.240.10">
    <property type="entry name" value="Zn(2)-C6 fungal-type DNA-binding domain"/>
    <property type="match status" value="1"/>
</dbReference>
<evidence type="ECO:0000256" key="6">
    <source>
        <dbReference type="SAM" id="Coils"/>
    </source>
</evidence>
<dbReference type="GO" id="GO:0006351">
    <property type="term" value="P:DNA-templated transcription"/>
    <property type="evidence" value="ECO:0007669"/>
    <property type="project" value="InterPro"/>
</dbReference>
<dbReference type="AlphaFoldDB" id="A0A0G4P812"/>
<dbReference type="PROSITE" id="PS50048">
    <property type="entry name" value="ZN2_CY6_FUNGAL_2"/>
    <property type="match status" value="1"/>
</dbReference>
<feature type="region of interest" description="Disordered" evidence="7">
    <location>
        <begin position="101"/>
        <end position="144"/>
    </location>
</feature>
<feature type="domain" description="Zn(2)-C6 fungal-type" evidence="8">
    <location>
        <begin position="29"/>
        <end position="58"/>
    </location>
</feature>
<proteinExistence type="predicted"/>
<dbReference type="PROSITE" id="PS00463">
    <property type="entry name" value="ZN2_CY6_FUNGAL_1"/>
    <property type="match status" value="1"/>
</dbReference>
<evidence type="ECO:0000259" key="8">
    <source>
        <dbReference type="PROSITE" id="PS50048"/>
    </source>
</evidence>
<feature type="coiled-coil region" evidence="6">
    <location>
        <begin position="67"/>
        <end position="94"/>
    </location>
</feature>
<evidence type="ECO:0000313" key="9">
    <source>
        <dbReference type="EMBL" id="CRL22445.1"/>
    </source>
</evidence>
<dbReference type="GO" id="GO:0008270">
    <property type="term" value="F:zinc ion binding"/>
    <property type="evidence" value="ECO:0007669"/>
    <property type="project" value="InterPro"/>
</dbReference>
<evidence type="ECO:0000256" key="7">
    <source>
        <dbReference type="SAM" id="MobiDB-lite"/>
    </source>
</evidence>
<dbReference type="CDD" id="cd12148">
    <property type="entry name" value="fungal_TF_MHR"/>
    <property type="match status" value="1"/>
</dbReference>
<dbReference type="GO" id="GO:0005634">
    <property type="term" value="C:nucleus"/>
    <property type="evidence" value="ECO:0007669"/>
    <property type="project" value="TreeGrafter"/>
</dbReference>
<keyword evidence="4" id="KW-0804">Transcription</keyword>
<dbReference type="EMBL" id="HG793140">
    <property type="protein sequence ID" value="CRL22445.1"/>
    <property type="molecule type" value="Genomic_DNA"/>
</dbReference>
<dbReference type="SMART" id="SM00066">
    <property type="entry name" value="GAL4"/>
    <property type="match status" value="1"/>
</dbReference>
<dbReference type="Pfam" id="PF04082">
    <property type="entry name" value="Fungal_trans"/>
    <property type="match status" value="1"/>
</dbReference>
<keyword evidence="10" id="KW-1185">Reference proteome</keyword>
<dbReference type="GO" id="GO:0000981">
    <property type="term" value="F:DNA-binding transcription factor activity, RNA polymerase II-specific"/>
    <property type="evidence" value="ECO:0007669"/>
    <property type="project" value="InterPro"/>
</dbReference>
<keyword evidence="3" id="KW-0238">DNA-binding</keyword>
<evidence type="ECO:0000256" key="4">
    <source>
        <dbReference type="ARBA" id="ARBA00023163"/>
    </source>
</evidence>
<dbReference type="InterPro" id="IPR036864">
    <property type="entry name" value="Zn2-C6_fun-type_DNA-bd_sf"/>
</dbReference>
<dbReference type="GO" id="GO:0000978">
    <property type="term" value="F:RNA polymerase II cis-regulatory region sequence-specific DNA binding"/>
    <property type="evidence" value="ECO:0007669"/>
    <property type="project" value="TreeGrafter"/>
</dbReference>
<feature type="compositionally biased region" description="Polar residues" evidence="7">
    <location>
        <begin position="107"/>
        <end position="126"/>
    </location>
</feature>
<keyword evidence="1" id="KW-0479">Metal-binding</keyword>
<dbReference type="InterPro" id="IPR051127">
    <property type="entry name" value="Fungal_SecMet_Regulators"/>
</dbReference>
<sequence>MNTSSLRNKAASAGTGAGVKPLRKQVSRACDWCRARRSKCDNQRPCRACIQRDEPCTQTGVDETKTLPQALRESERLKVRVRDLENELAWYKIQYQASSTVSSSWSPPEQTSLGGSPHVSSRTNTSPPEPQSEKRSGESDLMAQKPWEGIEIGTARSPNVSWYGPSSLFYFIGRMNSYIDSSLHQGQSGSTKEMVLHETANTLLGFDTINTPEDSTHPALSGDSPLPRGQFLSPTQEEYFLELFWKSYHTSLFPAIDETNFMDHYRSLWNDSGDSRTPCALVDIVIALSMQYGVSRLAPEKQKSIADGDPSIAGRWYFRRAQMMLNYYLESPTVSTVQCFLLGAIYLCNGSFQNMSADACGSATRAAYTVGLHLDPPSSMPEPERELRRRLWWALYQLDAKVGMKLGRPFTLHRSSIEPRLPDDKPDTAMQSGSRFTPLGGNKTWLSFHLYNVKLFTIAKEIYVAFYSRDLNLPEGQSIWHSPEILGSHAEYLQSQTSKMDQWREEVPTSLKTKRTGNGATFSTDGSQMEFEQFAPEWLQRQRLNLELLYHTLCLNVYRPFISFIPGRQSALTRELATKCALHAITLTNITHQALSSTTILHGWHESFQWQWNASMTIVGFVLANPHNELVSDARQAVDLSIAIFDMFGECFGVATSAARILRTLAPKIDFLLQSYSASQGSVTGPGGLDGAPIENFKSNEIGSEWLDSLMSDASAFDPSYVMPMQEMFQMAYSIEQWSGLDSLMPSMGMDQWMI</sequence>
<evidence type="ECO:0000256" key="5">
    <source>
        <dbReference type="ARBA" id="ARBA00023242"/>
    </source>
</evidence>
<keyword evidence="2" id="KW-0805">Transcription regulation</keyword>
<dbReference type="InterPro" id="IPR001138">
    <property type="entry name" value="Zn2Cys6_DnaBD"/>
</dbReference>
<dbReference type="SMART" id="SM00906">
    <property type="entry name" value="Fungal_trans"/>
    <property type="match status" value="1"/>
</dbReference>
<feature type="region of interest" description="Disordered" evidence="7">
    <location>
        <begin position="1"/>
        <end position="20"/>
    </location>
</feature>
<dbReference type="Proteomes" id="UP000053732">
    <property type="component" value="Unassembled WGS sequence"/>
</dbReference>
<organism evidence="9 10">
    <name type="scientific">Penicillium camemberti (strain FM 013)</name>
    <dbReference type="NCBI Taxonomy" id="1429867"/>
    <lineage>
        <taxon>Eukaryota</taxon>
        <taxon>Fungi</taxon>
        <taxon>Dikarya</taxon>
        <taxon>Ascomycota</taxon>
        <taxon>Pezizomycotina</taxon>
        <taxon>Eurotiomycetes</taxon>
        <taxon>Eurotiomycetidae</taxon>
        <taxon>Eurotiales</taxon>
        <taxon>Aspergillaceae</taxon>
        <taxon>Penicillium</taxon>
    </lineage>
</organism>
<evidence type="ECO:0000256" key="3">
    <source>
        <dbReference type="ARBA" id="ARBA00023125"/>
    </source>
</evidence>
<keyword evidence="6" id="KW-0175">Coiled coil</keyword>
<evidence type="ECO:0000256" key="2">
    <source>
        <dbReference type="ARBA" id="ARBA00023015"/>
    </source>
</evidence>